<protein>
    <submittedName>
        <fullName evidence="3">Uncharacterized protein</fullName>
    </submittedName>
</protein>
<keyword evidence="2" id="KW-0812">Transmembrane</keyword>
<organism evidence="3 4">
    <name type="scientific">Pseudoneurospora amorphoporcata</name>
    <dbReference type="NCBI Taxonomy" id="241081"/>
    <lineage>
        <taxon>Eukaryota</taxon>
        <taxon>Fungi</taxon>
        <taxon>Dikarya</taxon>
        <taxon>Ascomycota</taxon>
        <taxon>Pezizomycotina</taxon>
        <taxon>Sordariomycetes</taxon>
        <taxon>Sordariomycetidae</taxon>
        <taxon>Sordariales</taxon>
        <taxon>Sordariaceae</taxon>
        <taxon>Pseudoneurospora</taxon>
    </lineage>
</organism>
<feature type="transmembrane region" description="Helical" evidence="2">
    <location>
        <begin position="163"/>
        <end position="182"/>
    </location>
</feature>
<feature type="compositionally biased region" description="Polar residues" evidence="1">
    <location>
        <begin position="11"/>
        <end position="20"/>
    </location>
</feature>
<feature type="transmembrane region" description="Helical" evidence="2">
    <location>
        <begin position="77"/>
        <end position="98"/>
    </location>
</feature>
<accession>A0AAN6NQ16</accession>
<comment type="caution">
    <text evidence="3">The sequence shown here is derived from an EMBL/GenBank/DDBJ whole genome shotgun (WGS) entry which is preliminary data.</text>
</comment>
<evidence type="ECO:0000313" key="4">
    <source>
        <dbReference type="Proteomes" id="UP001303222"/>
    </source>
</evidence>
<keyword evidence="2" id="KW-0472">Membrane</keyword>
<dbReference type="EMBL" id="MU859238">
    <property type="protein sequence ID" value="KAK3948913.1"/>
    <property type="molecule type" value="Genomic_DNA"/>
</dbReference>
<proteinExistence type="predicted"/>
<keyword evidence="4" id="KW-1185">Reference proteome</keyword>
<feature type="compositionally biased region" description="Basic and acidic residues" evidence="1">
    <location>
        <begin position="1"/>
        <end position="10"/>
    </location>
</feature>
<sequence>MSVQSVHKEMSTSLSTRSQQVPRPDYINTFLHRHTAYYPKSHINFQPWRYNNMETESLITRPLRLRHRIDLRRVWDITYPFLVAIYVTVIAVLSISGVRAATSKGRLSDHPPAGTGDAISIIQEAYQALQCHSQHQTATLLSLSPAGLLGADQIFAGNIMLGLGKLLMGTSALLTWAAFWTIDKEKYPLWAMDLLSLTGALTAVWLSWGGFDALMWLVGGVYGVFGCQS</sequence>
<keyword evidence="2" id="KW-1133">Transmembrane helix</keyword>
<evidence type="ECO:0000313" key="3">
    <source>
        <dbReference type="EMBL" id="KAK3948913.1"/>
    </source>
</evidence>
<dbReference type="Proteomes" id="UP001303222">
    <property type="component" value="Unassembled WGS sequence"/>
</dbReference>
<feature type="transmembrane region" description="Helical" evidence="2">
    <location>
        <begin position="202"/>
        <end position="225"/>
    </location>
</feature>
<dbReference type="AlphaFoldDB" id="A0AAN6NQ16"/>
<evidence type="ECO:0000256" key="1">
    <source>
        <dbReference type="SAM" id="MobiDB-lite"/>
    </source>
</evidence>
<gene>
    <name evidence="3" type="ORF">QBC32DRAFT_350389</name>
</gene>
<reference evidence="3" key="2">
    <citation type="submission" date="2023-06" db="EMBL/GenBank/DDBJ databases">
        <authorList>
            <consortium name="Lawrence Berkeley National Laboratory"/>
            <person name="Mondo S.J."/>
            <person name="Hensen N."/>
            <person name="Bonometti L."/>
            <person name="Westerberg I."/>
            <person name="Brannstrom I.O."/>
            <person name="Guillou S."/>
            <person name="Cros-Aarteil S."/>
            <person name="Calhoun S."/>
            <person name="Haridas S."/>
            <person name="Kuo A."/>
            <person name="Pangilinan J."/>
            <person name="Riley R."/>
            <person name="Labutti K."/>
            <person name="Andreopoulos B."/>
            <person name="Lipzen A."/>
            <person name="Chen C."/>
            <person name="Yanf M."/>
            <person name="Daum C."/>
            <person name="Ng V."/>
            <person name="Clum A."/>
            <person name="Steindorff A."/>
            <person name="Ohm R."/>
            <person name="Martin F."/>
            <person name="Silar P."/>
            <person name="Natvig D."/>
            <person name="Lalanne C."/>
            <person name="Gautier V."/>
            <person name="Ament-Velasquez S.L."/>
            <person name="Kruys A."/>
            <person name="Hutchinson M.I."/>
            <person name="Powell A.J."/>
            <person name="Barry K."/>
            <person name="Miller A.N."/>
            <person name="Grigoriev I.V."/>
            <person name="Debuchy R."/>
            <person name="Gladieux P."/>
            <person name="Thoren M.H."/>
            <person name="Johannesson H."/>
        </authorList>
    </citation>
    <scope>NUCLEOTIDE SEQUENCE</scope>
    <source>
        <strain evidence="3">CBS 626.80</strain>
    </source>
</reference>
<reference evidence="3" key="1">
    <citation type="journal article" date="2023" name="Mol. Phylogenet. Evol.">
        <title>Genome-scale phylogeny and comparative genomics of the fungal order Sordariales.</title>
        <authorList>
            <person name="Hensen N."/>
            <person name="Bonometti L."/>
            <person name="Westerberg I."/>
            <person name="Brannstrom I.O."/>
            <person name="Guillou S."/>
            <person name="Cros-Aarteil S."/>
            <person name="Calhoun S."/>
            <person name="Haridas S."/>
            <person name="Kuo A."/>
            <person name="Mondo S."/>
            <person name="Pangilinan J."/>
            <person name="Riley R."/>
            <person name="LaButti K."/>
            <person name="Andreopoulos B."/>
            <person name="Lipzen A."/>
            <person name="Chen C."/>
            <person name="Yan M."/>
            <person name="Daum C."/>
            <person name="Ng V."/>
            <person name="Clum A."/>
            <person name="Steindorff A."/>
            <person name="Ohm R.A."/>
            <person name="Martin F."/>
            <person name="Silar P."/>
            <person name="Natvig D.O."/>
            <person name="Lalanne C."/>
            <person name="Gautier V."/>
            <person name="Ament-Velasquez S.L."/>
            <person name="Kruys A."/>
            <person name="Hutchinson M.I."/>
            <person name="Powell A.J."/>
            <person name="Barry K."/>
            <person name="Miller A.N."/>
            <person name="Grigoriev I.V."/>
            <person name="Debuchy R."/>
            <person name="Gladieux P."/>
            <person name="Hiltunen Thoren M."/>
            <person name="Johannesson H."/>
        </authorList>
    </citation>
    <scope>NUCLEOTIDE SEQUENCE</scope>
    <source>
        <strain evidence="3">CBS 626.80</strain>
    </source>
</reference>
<evidence type="ECO:0000256" key="2">
    <source>
        <dbReference type="SAM" id="Phobius"/>
    </source>
</evidence>
<feature type="region of interest" description="Disordered" evidence="1">
    <location>
        <begin position="1"/>
        <end position="20"/>
    </location>
</feature>
<name>A0AAN6NQ16_9PEZI</name>